<dbReference type="InterPro" id="IPR055256">
    <property type="entry name" value="KH_1_KHDC4/BBP-like"/>
</dbReference>
<evidence type="ECO:0000256" key="2">
    <source>
        <dbReference type="ARBA" id="ARBA00022884"/>
    </source>
</evidence>
<dbReference type="Pfam" id="PF22675">
    <property type="entry name" value="KH-I_KHDC4-BBP"/>
    <property type="match status" value="1"/>
</dbReference>
<dbReference type="Proteomes" id="UP000276215">
    <property type="component" value="Unassembled WGS sequence"/>
</dbReference>
<evidence type="ECO:0000313" key="8">
    <source>
        <dbReference type="EMBL" id="RPA88680.1"/>
    </source>
</evidence>
<keyword evidence="2 3" id="KW-0694">RNA-binding</keyword>
<reference evidence="8 9" key="1">
    <citation type="journal article" date="2018" name="Nat. Ecol. Evol.">
        <title>Pezizomycetes genomes reveal the molecular basis of ectomycorrhizal truffle lifestyle.</title>
        <authorList>
            <person name="Murat C."/>
            <person name="Payen T."/>
            <person name="Noel B."/>
            <person name="Kuo A."/>
            <person name="Morin E."/>
            <person name="Chen J."/>
            <person name="Kohler A."/>
            <person name="Krizsan K."/>
            <person name="Balestrini R."/>
            <person name="Da Silva C."/>
            <person name="Montanini B."/>
            <person name="Hainaut M."/>
            <person name="Levati E."/>
            <person name="Barry K.W."/>
            <person name="Belfiori B."/>
            <person name="Cichocki N."/>
            <person name="Clum A."/>
            <person name="Dockter R.B."/>
            <person name="Fauchery L."/>
            <person name="Guy J."/>
            <person name="Iotti M."/>
            <person name="Le Tacon F."/>
            <person name="Lindquist E.A."/>
            <person name="Lipzen A."/>
            <person name="Malagnac F."/>
            <person name="Mello A."/>
            <person name="Molinier V."/>
            <person name="Miyauchi S."/>
            <person name="Poulain J."/>
            <person name="Riccioni C."/>
            <person name="Rubini A."/>
            <person name="Sitrit Y."/>
            <person name="Splivallo R."/>
            <person name="Traeger S."/>
            <person name="Wang M."/>
            <person name="Zifcakova L."/>
            <person name="Wipf D."/>
            <person name="Zambonelli A."/>
            <person name="Paolocci F."/>
            <person name="Nowrousian M."/>
            <person name="Ottonello S."/>
            <person name="Baldrian P."/>
            <person name="Spatafora J.W."/>
            <person name="Henrissat B."/>
            <person name="Nagy L.G."/>
            <person name="Aury J.M."/>
            <person name="Wincker P."/>
            <person name="Grigoriev I.V."/>
            <person name="Bonfante P."/>
            <person name="Martin F.M."/>
        </authorList>
    </citation>
    <scope>NUCLEOTIDE SEQUENCE [LARGE SCALE GENOMIC DNA]</scope>
    <source>
        <strain evidence="8 9">120613-1</strain>
    </source>
</reference>
<feature type="region of interest" description="Disordered" evidence="5">
    <location>
        <begin position="22"/>
        <end position="44"/>
    </location>
</feature>
<dbReference type="InterPro" id="IPR045071">
    <property type="entry name" value="BBP-like"/>
</dbReference>
<evidence type="ECO:0000256" key="3">
    <source>
        <dbReference type="PROSITE-ProRule" id="PRU00117"/>
    </source>
</evidence>
<dbReference type="PANTHER" id="PTHR11208:SF45">
    <property type="entry name" value="SPLICING FACTOR 1"/>
    <property type="match status" value="1"/>
</dbReference>
<dbReference type="STRING" id="1336337.A0A3N4IWS4"/>
<keyword evidence="4" id="KW-0862">Zinc</keyword>
<keyword evidence="9" id="KW-1185">Reference proteome</keyword>
<dbReference type="Gene3D" id="3.30.1370.10">
    <property type="entry name" value="K Homology domain, type 1"/>
    <property type="match status" value="1"/>
</dbReference>
<evidence type="ECO:0000259" key="7">
    <source>
        <dbReference type="Pfam" id="PF22675"/>
    </source>
</evidence>
<feature type="domain" description="Splicing factor 1 helix-hairpin" evidence="6">
    <location>
        <begin position="44"/>
        <end position="148"/>
    </location>
</feature>
<dbReference type="PROSITE" id="PS50084">
    <property type="entry name" value="KH_TYPE_1"/>
    <property type="match status" value="1"/>
</dbReference>
<proteinExistence type="inferred from homology"/>
<dbReference type="SUPFAM" id="SSF54791">
    <property type="entry name" value="Eukaryotic type KH-domain (KH-domain type I)"/>
    <property type="match status" value="1"/>
</dbReference>
<dbReference type="InterPro" id="IPR036612">
    <property type="entry name" value="KH_dom_type_1_sf"/>
</dbReference>
<dbReference type="GO" id="GO:0005681">
    <property type="term" value="C:spliceosomal complex"/>
    <property type="evidence" value="ECO:0007669"/>
    <property type="project" value="UniProtKB-KW"/>
</dbReference>
<keyword evidence="4" id="KW-0539">Nucleus</keyword>
<dbReference type="InterPro" id="IPR032570">
    <property type="entry name" value="SF1-HH"/>
</dbReference>
<feature type="compositionally biased region" description="Polar residues" evidence="5">
    <location>
        <begin position="31"/>
        <end position="40"/>
    </location>
</feature>
<dbReference type="OrthoDB" id="6777263at2759"/>
<sequence>MVLDSSMSKTLDDSEFSNLYLESEEAVSRGQGKQHSGTAQKHSKSCWGSESIKSDFSIDSLPTSIPSCMSLEDTNMYSLKVPIEEITQKLSKKLAPRSLSPDPIYHVNGHDTNIREARYREHLEAEHHDLVVQVWAMNPQYRPPSHYKKLVAKYKKVYVPVGDYLEINFIGLLIGPCGHTLKYIEKESGAKVAICSKGSIKEGKEG</sequence>
<name>A0A3N4IWS4_9PEZI</name>
<keyword evidence="1 4" id="KW-0479">Metal-binding</keyword>
<dbReference type="GO" id="GO:0008270">
    <property type="term" value="F:zinc ion binding"/>
    <property type="evidence" value="ECO:0007669"/>
    <property type="project" value="UniProtKB-UniRule"/>
</dbReference>
<dbReference type="GO" id="GO:0000398">
    <property type="term" value="P:mRNA splicing, via spliceosome"/>
    <property type="evidence" value="ECO:0007669"/>
    <property type="project" value="UniProtKB-UniRule"/>
</dbReference>
<dbReference type="InterPro" id="IPR047086">
    <property type="entry name" value="SF1-HH_sf"/>
</dbReference>
<gene>
    <name evidence="8" type="ORF">L873DRAFT_1824199</name>
</gene>
<keyword evidence="4" id="KW-0507">mRNA processing</keyword>
<dbReference type="GO" id="GO:0045131">
    <property type="term" value="F:pre-mRNA branch point binding"/>
    <property type="evidence" value="ECO:0007669"/>
    <property type="project" value="UniProtKB-UniRule"/>
</dbReference>
<dbReference type="Pfam" id="PF16275">
    <property type="entry name" value="SF1-HH"/>
    <property type="match status" value="1"/>
</dbReference>
<keyword evidence="4" id="KW-0863">Zinc-finger</keyword>
<evidence type="ECO:0000259" key="6">
    <source>
        <dbReference type="Pfam" id="PF16275"/>
    </source>
</evidence>
<dbReference type="GO" id="GO:0003729">
    <property type="term" value="F:mRNA binding"/>
    <property type="evidence" value="ECO:0007669"/>
    <property type="project" value="TreeGrafter"/>
</dbReference>
<dbReference type="Gene3D" id="6.10.140.1790">
    <property type="match status" value="1"/>
</dbReference>
<accession>A0A3N4IWS4</accession>
<keyword evidence="4" id="KW-0747">Spliceosome</keyword>
<dbReference type="EMBL" id="ML120715">
    <property type="protein sequence ID" value="RPA88680.1"/>
    <property type="molecule type" value="Genomic_DNA"/>
</dbReference>
<evidence type="ECO:0000256" key="5">
    <source>
        <dbReference type="SAM" id="MobiDB-lite"/>
    </source>
</evidence>
<protein>
    <recommendedName>
        <fullName evidence="4">Branchpoint-bridging protein</fullName>
    </recommendedName>
</protein>
<comment type="subcellular location">
    <subcellularLocation>
        <location evidence="4">Nucleus</location>
    </subcellularLocation>
</comment>
<keyword evidence="4" id="KW-0508">mRNA splicing</keyword>
<comment type="similarity">
    <text evidence="4">Belongs to the BBP/SF1 family.</text>
</comment>
<feature type="domain" description="KHDC4/BBP-like KH-domain type I" evidence="7">
    <location>
        <begin position="165"/>
        <end position="204"/>
    </location>
</feature>
<dbReference type="GO" id="GO:0048024">
    <property type="term" value="P:regulation of mRNA splicing, via spliceosome"/>
    <property type="evidence" value="ECO:0007669"/>
    <property type="project" value="TreeGrafter"/>
</dbReference>
<evidence type="ECO:0000256" key="1">
    <source>
        <dbReference type="ARBA" id="ARBA00022723"/>
    </source>
</evidence>
<evidence type="ECO:0000256" key="4">
    <source>
        <dbReference type="RuleBase" id="RU367126"/>
    </source>
</evidence>
<dbReference type="AlphaFoldDB" id="A0A3N4IWS4"/>
<organism evidence="8 9">
    <name type="scientific">Choiromyces venosus 120613-1</name>
    <dbReference type="NCBI Taxonomy" id="1336337"/>
    <lineage>
        <taxon>Eukaryota</taxon>
        <taxon>Fungi</taxon>
        <taxon>Dikarya</taxon>
        <taxon>Ascomycota</taxon>
        <taxon>Pezizomycotina</taxon>
        <taxon>Pezizomycetes</taxon>
        <taxon>Pezizales</taxon>
        <taxon>Tuberaceae</taxon>
        <taxon>Choiromyces</taxon>
    </lineage>
</organism>
<feature type="non-terminal residue" evidence="8">
    <location>
        <position position="206"/>
    </location>
</feature>
<comment type="function">
    <text evidence="4">Necessary for the splicing of pre-mRNA. Has a role in the recognition of the branch site (5'-UACUAAC-3'), the pyrimidine tract and the 3'-splice site at the 3'-end of introns.</text>
</comment>
<dbReference type="PANTHER" id="PTHR11208">
    <property type="entry name" value="RNA-BINDING PROTEIN RELATED"/>
    <property type="match status" value="1"/>
</dbReference>
<evidence type="ECO:0000313" key="9">
    <source>
        <dbReference type="Proteomes" id="UP000276215"/>
    </source>
</evidence>